<dbReference type="GO" id="GO:0016405">
    <property type="term" value="F:CoA-ligase activity"/>
    <property type="evidence" value="ECO:0007669"/>
    <property type="project" value="TreeGrafter"/>
</dbReference>
<feature type="domain" description="AMP-binding enzyme C-terminal" evidence="5">
    <location>
        <begin position="387"/>
        <end position="462"/>
    </location>
</feature>
<dbReference type="InterPro" id="IPR000873">
    <property type="entry name" value="AMP-dep_synth/lig_dom"/>
</dbReference>
<evidence type="ECO:0000313" key="7">
    <source>
        <dbReference type="Proteomes" id="UP000050761"/>
    </source>
</evidence>
<proteinExistence type="inferred from homology"/>
<evidence type="ECO:0000313" key="6">
    <source>
        <dbReference type="EMBL" id="VDO92264.1"/>
    </source>
</evidence>
<dbReference type="PROSITE" id="PS00455">
    <property type="entry name" value="AMP_BINDING"/>
    <property type="match status" value="1"/>
</dbReference>
<dbReference type="FunFam" id="3.30.300.30:FF:000007">
    <property type="entry name" value="4-coumarate--CoA ligase 2"/>
    <property type="match status" value="1"/>
</dbReference>
<evidence type="ECO:0000259" key="5">
    <source>
        <dbReference type="Pfam" id="PF13193"/>
    </source>
</evidence>
<dbReference type="Pfam" id="PF13193">
    <property type="entry name" value="AMP-binding_C"/>
    <property type="match status" value="1"/>
</dbReference>
<reference evidence="6 7" key="1">
    <citation type="submission" date="2018-11" db="EMBL/GenBank/DDBJ databases">
        <authorList>
            <consortium name="Pathogen Informatics"/>
        </authorList>
    </citation>
    <scope>NUCLEOTIDE SEQUENCE [LARGE SCALE GENOMIC DNA]</scope>
</reference>
<dbReference type="InterPro" id="IPR025110">
    <property type="entry name" value="AMP-bd_C"/>
</dbReference>
<evidence type="ECO:0000259" key="4">
    <source>
        <dbReference type="Pfam" id="PF00501"/>
    </source>
</evidence>
<accession>A0A3P8A728</accession>
<name>A0A3P8A728_HELPZ</name>
<dbReference type="Proteomes" id="UP000050761">
    <property type="component" value="Unassembled WGS sequence"/>
</dbReference>
<dbReference type="InterPro" id="IPR020845">
    <property type="entry name" value="AMP-binding_CS"/>
</dbReference>
<dbReference type="EMBL" id="UZAH01027508">
    <property type="protein sequence ID" value="VDO92264.1"/>
    <property type="molecule type" value="Genomic_DNA"/>
</dbReference>
<dbReference type="OrthoDB" id="10253869at2759"/>
<protein>
    <submittedName>
        <fullName evidence="8">Phenylacetyl-CoA ligase</fullName>
    </submittedName>
</protein>
<evidence type="ECO:0000256" key="2">
    <source>
        <dbReference type="ARBA" id="ARBA00006432"/>
    </source>
</evidence>
<dbReference type="Pfam" id="PF00501">
    <property type="entry name" value="AMP-binding"/>
    <property type="match status" value="1"/>
</dbReference>
<comment type="similarity">
    <text evidence="2">Belongs to the ATP-dependent AMP-binding enzyme family.</text>
</comment>
<dbReference type="Gene3D" id="3.40.50.980">
    <property type="match status" value="2"/>
</dbReference>
<dbReference type="Gene3D" id="2.30.38.10">
    <property type="entry name" value="Luciferase, Domain 3"/>
    <property type="match status" value="1"/>
</dbReference>
<keyword evidence="3" id="KW-0576">Peroxisome</keyword>
<dbReference type="CDD" id="cd05911">
    <property type="entry name" value="Firefly_Luc_like"/>
    <property type="match status" value="1"/>
</dbReference>
<dbReference type="PANTHER" id="PTHR24096:SF422">
    <property type="entry name" value="BCDNA.GH02901"/>
    <property type="match status" value="1"/>
</dbReference>
<feature type="domain" description="AMP-dependent synthetase/ligase" evidence="4">
    <location>
        <begin position="39"/>
        <end position="337"/>
    </location>
</feature>
<keyword evidence="7" id="KW-1185">Reference proteome</keyword>
<dbReference type="GO" id="GO:0005777">
    <property type="term" value="C:peroxisome"/>
    <property type="evidence" value="ECO:0007669"/>
    <property type="project" value="UniProtKB-SubCell"/>
</dbReference>
<dbReference type="Gene3D" id="3.30.300.30">
    <property type="match status" value="1"/>
</dbReference>
<dbReference type="SUPFAM" id="SSF56801">
    <property type="entry name" value="Acetyl-CoA synthetase-like"/>
    <property type="match status" value="1"/>
</dbReference>
<dbReference type="InterPro" id="IPR045851">
    <property type="entry name" value="AMP-bd_C_sf"/>
</dbReference>
<gene>
    <name evidence="6" type="ORF">HPBE_LOCUS12461</name>
</gene>
<organism evidence="6">
    <name type="scientific">Heligmosomoides polygyrus</name>
    <name type="common">Parasitic roundworm</name>
    <dbReference type="NCBI Taxonomy" id="6339"/>
    <lineage>
        <taxon>Eukaryota</taxon>
        <taxon>Metazoa</taxon>
        <taxon>Ecdysozoa</taxon>
        <taxon>Nematoda</taxon>
        <taxon>Chromadorea</taxon>
        <taxon>Rhabditida</taxon>
        <taxon>Rhabditina</taxon>
        <taxon>Rhabditomorpha</taxon>
        <taxon>Strongyloidea</taxon>
        <taxon>Heligmosomidae</taxon>
        <taxon>Heligmosomoides</taxon>
    </lineage>
</organism>
<dbReference type="AlphaFoldDB" id="A0A3P8A728"/>
<dbReference type="WBParaSite" id="HPBE_0001246001-mRNA-1">
    <property type="protein sequence ID" value="HPBE_0001246001-mRNA-1"/>
    <property type="gene ID" value="HPBE_0001246001"/>
</dbReference>
<dbReference type="PANTHER" id="PTHR24096">
    <property type="entry name" value="LONG-CHAIN-FATTY-ACID--COA LIGASE"/>
    <property type="match status" value="1"/>
</dbReference>
<evidence type="ECO:0000256" key="1">
    <source>
        <dbReference type="ARBA" id="ARBA00004275"/>
    </source>
</evidence>
<evidence type="ECO:0000256" key="3">
    <source>
        <dbReference type="ARBA" id="ARBA00023140"/>
    </source>
</evidence>
<comment type="subcellular location">
    <subcellularLocation>
        <location evidence="1">Peroxisome</location>
    </subcellularLocation>
</comment>
<reference evidence="8" key="2">
    <citation type="submission" date="2019-09" db="UniProtKB">
        <authorList>
            <consortium name="WormBaseParasite"/>
        </authorList>
    </citation>
    <scope>IDENTIFICATION</scope>
</reference>
<evidence type="ECO:0000313" key="8">
    <source>
        <dbReference type="WBParaSite" id="HPBE_0001246001-mRNA-1"/>
    </source>
</evidence>
<sequence>MPIASDYTSVPIPSTPFHETLLAALRDHISSNNKTAFVDEIKRQFDDCDPKVVLTNQNALSNVLSAARNTSVEHVICIQDHPGVGLPSGVHCWHRDVTSTPTDAHRPKPWIDLDRDAVFMPYSSGTTGTPKGVMITHRNFGAMMNIYREQQRLHGTGALSPPFHRDTDKTFLLLPFYHCYGFALLMASLLNGNTSVVMSHFQPALFCDSIQRYRIRFVAVAPPILVFLSKSAICAKYDLSSLEFIMVGAAPTGRDLCEELHRKYKTLKYIHQGYGMSEATMATHMPDIVNGQPFGSVGKILSNLEMKIIDPETGAELGRGERGEVCIRGPTVMLGYYRNPQATRDTVKDGWLHTGDVGYVDERGYLYVVDRLKELIKVKGFQVPPAELEGILLSHPEIHDAAVVGVPDGDNGEVPKAYVVRADASLREEHVKGFIREKVSAYKQLAGGVEFVESIPKSPAGKILRRLLRDHHKSKSKL</sequence>